<keyword evidence="3 11" id="KW-0732">Signal</keyword>
<evidence type="ECO:0000256" key="11">
    <source>
        <dbReference type="SAM" id="SignalP"/>
    </source>
</evidence>
<feature type="domain" description="MANSC" evidence="12">
    <location>
        <begin position="59"/>
        <end position="136"/>
    </location>
</feature>
<evidence type="ECO:0000256" key="10">
    <source>
        <dbReference type="SAM" id="Phobius"/>
    </source>
</evidence>
<keyword evidence="6" id="KW-1015">Disulfide bond</keyword>
<dbReference type="PROSITE" id="PS01209">
    <property type="entry name" value="LDLRA_1"/>
    <property type="match status" value="1"/>
</dbReference>
<evidence type="ECO:0000256" key="6">
    <source>
        <dbReference type="ARBA" id="ARBA00023157"/>
    </source>
</evidence>
<feature type="signal peptide" evidence="11">
    <location>
        <begin position="1"/>
        <end position="24"/>
    </location>
</feature>
<dbReference type="FunCoup" id="A0A7M7KAA2">
    <property type="interactions" value="9"/>
</dbReference>
<dbReference type="RefSeq" id="XP_022663894.1">
    <property type="nucleotide sequence ID" value="XM_022808159.1"/>
</dbReference>
<dbReference type="EnsemblMetazoa" id="XM_022808159">
    <property type="protein sequence ID" value="XP_022663894"/>
    <property type="gene ID" value="LOC111251515"/>
</dbReference>
<reference evidence="13" key="1">
    <citation type="submission" date="2021-01" db="UniProtKB">
        <authorList>
            <consortium name="EnsemblMetazoa"/>
        </authorList>
    </citation>
    <scope>IDENTIFICATION</scope>
</reference>
<feature type="compositionally biased region" description="Polar residues" evidence="9">
    <location>
        <begin position="526"/>
        <end position="537"/>
    </location>
</feature>
<evidence type="ECO:0000256" key="5">
    <source>
        <dbReference type="ARBA" id="ARBA00023136"/>
    </source>
</evidence>
<dbReference type="InterPro" id="IPR013980">
    <property type="entry name" value="MANSC_dom"/>
</dbReference>
<evidence type="ECO:0000256" key="2">
    <source>
        <dbReference type="ARBA" id="ARBA00022692"/>
    </source>
</evidence>
<keyword evidence="14" id="KW-1185">Reference proteome</keyword>
<dbReference type="SMART" id="SM00192">
    <property type="entry name" value="LDLa"/>
    <property type="match status" value="1"/>
</dbReference>
<sequence>MRLTMRVAAFGCAQLLIVITFSTASRQEHESVRLTRLGPYGLLQSPVQGYQSILNSFDIRTNTIIRTNDSLRAGAKYLSERQLRNSGECSLYCWEVPSCNVAVFEEKSNGGCYVFDCGAPENFACQFTTHDAYTVLLLSTRSQHESELVSLKHVGHGHGEVQDERSKTAQRPPQLGSATPTSSPSSSTSTSSGSTTATTTTSVTTSPTTTTSTRKPEAARCVEHQFRCLNSSECIAIYDVCNGIPQCADGSDEAETLDCHSRDRQRMLKQPVELTDNQIYEIVRPLQEKLQEKEEAVYRHPGVYEETHQRKYPPYRGDIYRGNQAVDYNDVYPSRRFSTGLFSQQQDFQPSRYEDGQAGISGGNSYGGGSASGGIYHSATAMQRGYDNAPDFPTNYYPYARDRGSAYGGNILGGLPGDQGEKGLGSLDSKASLFGAPRYAPGGASLTQQQKSEKQLQMAKAVNTNIVREPLSSLEQAKSTQRTEGGSPPGGTAGGSSEAKPRRRPGKFMDEASPPPRAAGGPQPATSSGTVRENAATSKPEPGPPAKQIGNMANMHISVTQVETKNTSSTTSGAVVGLALGVCMSTLFLLVVGCRLNMRRRLSRWRRGGSKKGLSLLAPEDDEDYLVNGMYL</sequence>
<name>A0A7M7KAA2_VARDE</name>
<dbReference type="Pfam" id="PF00057">
    <property type="entry name" value="Ldl_recept_a"/>
    <property type="match status" value="1"/>
</dbReference>
<comment type="caution">
    <text evidence="8">Lacks conserved residue(s) required for the propagation of feature annotation.</text>
</comment>
<comment type="subcellular location">
    <subcellularLocation>
        <location evidence="1">Membrane</location>
        <topology evidence="1">Single-pass type I membrane protein</topology>
    </subcellularLocation>
</comment>
<feature type="compositionally biased region" description="Polar residues" evidence="9">
    <location>
        <begin position="473"/>
        <end position="482"/>
    </location>
</feature>
<dbReference type="PANTHER" id="PTHR46876:SF1">
    <property type="entry name" value="LOW-DENSITY LIPOPROTEIN RECEPTOR-RELATED PROTEIN 11"/>
    <property type="match status" value="1"/>
</dbReference>
<dbReference type="SUPFAM" id="SSF57424">
    <property type="entry name" value="LDL receptor-like module"/>
    <property type="match status" value="1"/>
</dbReference>
<dbReference type="AlphaFoldDB" id="A0A7M7KAA2"/>
<organism evidence="13 14">
    <name type="scientific">Varroa destructor</name>
    <name type="common">Honeybee mite</name>
    <dbReference type="NCBI Taxonomy" id="109461"/>
    <lineage>
        <taxon>Eukaryota</taxon>
        <taxon>Metazoa</taxon>
        <taxon>Ecdysozoa</taxon>
        <taxon>Arthropoda</taxon>
        <taxon>Chelicerata</taxon>
        <taxon>Arachnida</taxon>
        <taxon>Acari</taxon>
        <taxon>Parasitiformes</taxon>
        <taxon>Mesostigmata</taxon>
        <taxon>Gamasina</taxon>
        <taxon>Dermanyssoidea</taxon>
        <taxon>Varroidae</taxon>
        <taxon>Varroa</taxon>
    </lineage>
</organism>
<dbReference type="KEGG" id="vde:111251515"/>
<keyword evidence="5 10" id="KW-0472">Membrane</keyword>
<accession>A0A7M7KAA2</accession>
<proteinExistence type="predicted"/>
<evidence type="ECO:0000256" key="3">
    <source>
        <dbReference type="ARBA" id="ARBA00022729"/>
    </source>
</evidence>
<evidence type="ECO:0000256" key="4">
    <source>
        <dbReference type="ARBA" id="ARBA00022989"/>
    </source>
</evidence>
<dbReference type="InterPro" id="IPR002172">
    <property type="entry name" value="LDrepeatLR_classA_rpt"/>
</dbReference>
<dbReference type="InterPro" id="IPR011106">
    <property type="entry name" value="MANSC_N"/>
</dbReference>
<feature type="region of interest" description="Disordered" evidence="9">
    <location>
        <begin position="344"/>
        <end position="365"/>
    </location>
</feature>
<evidence type="ECO:0000256" key="7">
    <source>
        <dbReference type="ARBA" id="ARBA00023180"/>
    </source>
</evidence>
<feature type="compositionally biased region" description="Low complexity" evidence="9">
    <location>
        <begin position="176"/>
        <end position="213"/>
    </location>
</feature>
<dbReference type="Proteomes" id="UP000594260">
    <property type="component" value="Unplaced"/>
</dbReference>
<evidence type="ECO:0000313" key="14">
    <source>
        <dbReference type="Proteomes" id="UP000594260"/>
    </source>
</evidence>
<feature type="region of interest" description="Disordered" evidence="9">
    <location>
        <begin position="466"/>
        <end position="550"/>
    </location>
</feature>
<protein>
    <recommendedName>
        <fullName evidence="12">MANSC domain-containing protein</fullName>
    </recommendedName>
</protein>
<dbReference type="CDD" id="cd00112">
    <property type="entry name" value="LDLa"/>
    <property type="match status" value="1"/>
</dbReference>
<feature type="region of interest" description="Disordered" evidence="9">
    <location>
        <begin position="154"/>
        <end position="217"/>
    </location>
</feature>
<dbReference type="PROSITE" id="PS50068">
    <property type="entry name" value="LDLRA_2"/>
    <property type="match status" value="1"/>
</dbReference>
<feature type="compositionally biased region" description="Basic and acidic residues" evidence="9">
    <location>
        <begin position="157"/>
        <end position="167"/>
    </location>
</feature>
<dbReference type="PROSITE" id="PS50986">
    <property type="entry name" value="MANSC"/>
    <property type="match status" value="1"/>
</dbReference>
<feature type="chain" id="PRO_5029744473" description="MANSC domain-containing protein" evidence="11">
    <location>
        <begin position="25"/>
        <end position="632"/>
    </location>
</feature>
<keyword evidence="7" id="KW-0325">Glycoprotein</keyword>
<dbReference type="Pfam" id="PF07502">
    <property type="entry name" value="MANEC"/>
    <property type="match status" value="1"/>
</dbReference>
<dbReference type="InterPro" id="IPR023415">
    <property type="entry name" value="LDLR_class-A_CS"/>
</dbReference>
<dbReference type="InterPro" id="IPR036055">
    <property type="entry name" value="LDL_receptor-like_sf"/>
</dbReference>
<dbReference type="SMART" id="SM00765">
    <property type="entry name" value="MANEC"/>
    <property type="match status" value="1"/>
</dbReference>
<keyword evidence="4 10" id="KW-1133">Transmembrane helix</keyword>
<feature type="transmembrane region" description="Helical" evidence="10">
    <location>
        <begin position="574"/>
        <end position="598"/>
    </location>
</feature>
<dbReference type="GO" id="GO:0016020">
    <property type="term" value="C:membrane"/>
    <property type="evidence" value="ECO:0007669"/>
    <property type="project" value="UniProtKB-SubCell"/>
</dbReference>
<dbReference type="OrthoDB" id="10037294at2759"/>
<dbReference type="Gene3D" id="4.10.400.10">
    <property type="entry name" value="Low-density Lipoprotein Receptor"/>
    <property type="match status" value="1"/>
</dbReference>
<evidence type="ECO:0000256" key="8">
    <source>
        <dbReference type="PROSITE-ProRule" id="PRU00124"/>
    </source>
</evidence>
<keyword evidence="2 10" id="KW-0812">Transmembrane</keyword>
<dbReference type="PANTHER" id="PTHR46876">
    <property type="entry name" value="LOW-DENSITY LIPOPROTEIN RECEPTOR-RELATED PROTEIN 11"/>
    <property type="match status" value="1"/>
</dbReference>
<dbReference type="InParanoid" id="A0A7M7KAA2"/>
<evidence type="ECO:0000259" key="12">
    <source>
        <dbReference type="PROSITE" id="PS50986"/>
    </source>
</evidence>
<evidence type="ECO:0000256" key="1">
    <source>
        <dbReference type="ARBA" id="ARBA00004479"/>
    </source>
</evidence>
<evidence type="ECO:0000313" key="13">
    <source>
        <dbReference type="EnsemblMetazoa" id="XP_022663894"/>
    </source>
</evidence>
<dbReference type="GeneID" id="111251515"/>
<evidence type="ECO:0000256" key="9">
    <source>
        <dbReference type="SAM" id="MobiDB-lite"/>
    </source>
</evidence>